<dbReference type="InterPro" id="IPR051541">
    <property type="entry name" value="PTS_SugarTrans_NitroReg"/>
</dbReference>
<keyword evidence="2" id="KW-0813">Transport</keyword>
<comment type="caution">
    <text evidence="2">The sequence shown here is derived from an EMBL/GenBank/DDBJ whole genome shotgun (WGS) entry which is preliminary data.</text>
</comment>
<protein>
    <submittedName>
        <fullName evidence="2">PTS sugar transporter subunit IIA</fullName>
    </submittedName>
</protein>
<dbReference type="GO" id="GO:0030295">
    <property type="term" value="F:protein kinase activator activity"/>
    <property type="evidence" value="ECO:0007669"/>
    <property type="project" value="TreeGrafter"/>
</dbReference>
<evidence type="ECO:0000313" key="2">
    <source>
        <dbReference type="EMBL" id="OAQ15276.1"/>
    </source>
</evidence>
<feature type="domain" description="PTS EIIA type-2" evidence="1">
    <location>
        <begin position="5"/>
        <end position="163"/>
    </location>
</feature>
<organism evidence="2 3">
    <name type="scientific">Bibersteinia trehalosi Y31</name>
    <dbReference type="NCBI Taxonomy" id="1261658"/>
    <lineage>
        <taxon>Bacteria</taxon>
        <taxon>Pseudomonadati</taxon>
        <taxon>Pseudomonadota</taxon>
        <taxon>Gammaproteobacteria</taxon>
        <taxon>Pasteurellales</taxon>
        <taxon>Pasteurellaceae</taxon>
        <taxon>Bibersteinia</taxon>
    </lineage>
</organism>
<dbReference type="AlphaFoldDB" id="A0A179CZE3"/>
<dbReference type="Pfam" id="PF00359">
    <property type="entry name" value="PTS_EIIA_2"/>
    <property type="match status" value="1"/>
</dbReference>
<dbReference type="InterPro" id="IPR002178">
    <property type="entry name" value="PTS_EIIA_type-2_dom"/>
</dbReference>
<reference evidence="2 3" key="1">
    <citation type="submission" date="2014-01" db="EMBL/GenBank/DDBJ databases">
        <authorList>
            <person name="Zuccon D."/>
        </authorList>
    </citation>
    <scope>NUCLEOTIDE SEQUENCE [LARGE SCALE GENOMIC DNA]</scope>
    <source>
        <strain evidence="2 3">Y31</strain>
    </source>
</reference>
<dbReference type="PATRIC" id="fig|1261658.3.peg.341"/>
<dbReference type="InterPro" id="IPR016152">
    <property type="entry name" value="PTrfase/Anion_transptr"/>
</dbReference>
<dbReference type="Gene3D" id="3.40.930.10">
    <property type="entry name" value="Mannitol-specific EII, Chain A"/>
    <property type="match status" value="1"/>
</dbReference>
<dbReference type="CDD" id="cd00211">
    <property type="entry name" value="PTS_IIA_fru"/>
    <property type="match status" value="1"/>
</dbReference>
<dbReference type="RefSeq" id="WP_015432342.1">
    <property type="nucleotide sequence ID" value="NZ_JACI01000001.1"/>
</dbReference>
<dbReference type="PROSITE" id="PS51094">
    <property type="entry name" value="PTS_EIIA_TYPE_2"/>
    <property type="match status" value="1"/>
</dbReference>
<dbReference type="PANTHER" id="PTHR47738:SF1">
    <property type="entry name" value="NITROGEN REGULATORY PROTEIN"/>
    <property type="match status" value="1"/>
</dbReference>
<dbReference type="Proteomes" id="UP000078358">
    <property type="component" value="Unassembled WGS sequence"/>
</dbReference>
<dbReference type="PANTHER" id="PTHR47738">
    <property type="entry name" value="PTS SYSTEM FRUCTOSE-LIKE EIIA COMPONENT-RELATED"/>
    <property type="match status" value="1"/>
</dbReference>
<dbReference type="EMBL" id="JACI01000001">
    <property type="protein sequence ID" value="OAQ15276.1"/>
    <property type="molecule type" value="Genomic_DNA"/>
</dbReference>
<accession>A0A179CZE3</accession>
<name>A0A179CZE3_BIBTR</name>
<evidence type="ECO:0000259" key="1">
    <source>
        <dbReference type="PROSITE" id="PS51094"/>
    </source>
</evidence>
<dbReference type="SUPFAM" id="SSF55804">
    <property type="entry name" value="Phoshotransferase/anion transport protein"/>
    <property type="match status" value="1"/>
</dbReference>
<gene>
    <name evidence="2" type="ORF">F480_01670</name>
</gene>
<proteinExistence type="predicted"/>
<keyword evidence="2" id="KW-0762">Sugar transport</keyword>
<evidence type="ECO:0000313" key="3">
    <source>
        <dbReference type="Proteomes" id="UP000078358"/>
    </source>
</evidence>
<sequence length="172" mass="19113">MKLTEFLTPENIRLGVAVSSKKRALELVGEVVADYLNQQQDSETGQNLCPVACFTNLFKREKLGSTGINQGVALPHAKLPENSCASLPKPVAVFLKLEEPIEFEASDNKHVDLIYALLFPEDCCGEYKNKLPEIAQLLGDKALLKQLRAAESADDIWQILDRSEIQQNESEN</sequence>